<accession>A0AAV4PEY5</accession>
<protein>
    <submittedName>
        <fullName evidence="1">Uncharacterized protein</fullName>
    </submittedName>
</protein>
<dbReference type="AlphaFoldDB" id="A0AAV4PEY5"/>
<evidence type="ECO:0000313" key="2">
    <source>
        <dbReference type="Proteomes" id="UP001054945"/>
    </source>
</evidence>
<reference evidence="1 2" key="1">
    <citation type="submission" date="2021-06" db="EMBL/GenBank/DDBJ databases">
        <title>Caerostris extrusa draft genome.</title>
        <authorList>
            <person name="Kono N."/>
            <person name="Arakawa K."/>
        </authorList>
    </citation>
    <scope>NUCLEOTIDE SEQUENCE [LARGE SCALE GENOMIC DNA]</scope>
</reference>
<evidence type="ECO:0000313" key="1">
    <source>
        <dbReference type="EMBL" id="GIX94701.1"/>
    </source>
</evidence>
<sequence length="95" mass="10497">MEAALLLFVRIPEPKRCAAPWPGRWCAVACVSADLTSTAQPQSVGWAPESLKGARLQEMGHLCCRVQLRAYGEHWHAASVCLVKSDVFMWLAEDS</sequence>
<comment type="caution">
    <text evidence="1">The sequence shown here is derived from an EMBL/GenBank/DDBJ whole genome shotgun (WGS) entry which is preliminary data.</text>
</comment>
<proteinExistence type="predicted"/>
<name>A0AAV4PEY5_CAEEX</name>
<organism evidence="1 2">
    <name type="scientific">Caerostris extrusa</name>
    <name type="common">Bark spider</name>
    <name type="synonym">Caerostris bankana</name>
    <dbReference type="NCBI Taxonomy" id="172846"/>
    <lineage>
        <taxon>Eukaryota</taxon>
        <taxon>Metazoa</taxon>
        <taxon>Ecdysozoa</taxon>
        <taxon>Arthropoda</taxon>
        <taxon>Chelicerata</taxon>
        <taxon>Arachnida</taxon>
        <taxon>Araneae</taxon>
        <taxon>Araneomorphae</taxon>
        <taxon>Entelegynae</taxon>
        <taxon>Araneoidea</taxon>
        <taxon>Araneidae</taxon>
        <taxon>Caerostris</taxon>
    </lineage>
</organism>
<gene>
    <name evidence="1" type="ORF">CEXT_276501</name>
</gene>
<dbReference type="Proteomes" id="UP001054945">
    <property type="component" value="Unassembled WGS sequence"/>
</dbReference>
<dbReference type="EMBL" id="BPLR01004408">
    <property type="protein sequence ID" value="GIX94701.1"/>
    <property type="molecule type" value="Genomic_DNA"/>
</dbReference>
<keyword evidence="2" id="KW-1185">Reference proteome</keyword>